<evidence type="ECO:0000313" key="9">
    <source>
        <dbReference type="Proteomes" id="UP001254165"/>
    </source>
</evidence>
<dbReference type="EMBL" id="JAUHMF010000001">
    <property type="protein sequence ID" value="MDT8897664.1"/>
    <property type="molecule type" value="Genomic_DNA"/>
</dbReference>
<dbReference type="NCBIfam" id="TIGR02479">
    <property type="entry name" value="FliA_WhiG"/>
    <property type="match status" value="1"/>
</dbReference>
<name>A0ABU3NLD7_9CHLR</name>
<dbReference type="InterPro" id="IPR013324">
    <property type="entry name" value="RNA_pol_sigma_r3/r4-like"/>
</dbReference>
<evidence type="ECO:0000256" key="5">
    <source>
        <dbReference type="RuleBase" id="RU362124"/>
    </source>
</evidence>
<accession>A0ABU3NLD7</accession>
<comment type="function">
    <text evidence="5">Sigma factors are initiation factors that promote the attachment of RNA polymerase to specific initiation sites and are then released.</text>
</comment>
<keyword evidence="9" id="KW-1185">Reference proteome</keyword>
<comment type="similarity">
    <text evidence="5">Belongs to the sigma-70 factor family.</text>
</comment>
<dbReference type="PRINTS" id="PR00046">
    <property type="entry name" value="SIGMA70FCT"/>
</dbReference>
<proteinExistence type="inferred from homology"/>
<dbReference type="Gene3D" id="1.20.140.160">
    <property type="match status" value="1"/>
</dbReference>
<evidence type="ECO:0000256" key="4">
    <source>
        <dbReference type="ARBA" id="ARBA00023163"/>
    </source>
</evidence>
<keyword evidence="3 5" id="KW-0238">DNA-binding</keyword>
<dbReference type="PROSITE" id="PS00715">
    <property type="entry name" value="SIGMA70_1"/>
    <property type="match status" value="1"/>
</dbReference>
<dbReference type="SUPFAM" id="SSF88946">
    <property type="entry name" value="Sigma2 domain of RNA polymerase sigma factors"/>
    <property type="match status" value="1"/>
</dbReference>
<evidence type="ECO:0000313" key="8">
    <source>
        <dbReference type="EMBL" id="MDT8897664.1"/>
    </source>
</evidence>
<feature type="domain" description="RNA polymerase sigma-70" evidence="6">
    <location>
        <begin position="52"/>
        <end position="65"/>
    </location>
</feature>
<evidence type="ECO:0000256" key="1">
    <source>
        <dbReference type="ARBA" id="ARBA00023015"/>
    </source>
</evidence>
<dbReference type="PANTHER" id="PTHR30385">
    <property type="entry name" value="SIGMA FACTOR F FLAGELLAR"/>
    <property type="match status" value="1"/>
</dbReference>
<evidence type="ECO:0000256" key="3">
    <source>
        <dbReference type="ARBA" id="ARBA00023125"/>
    </source>
</evidence>
<dbReference type="PIRSF" id="PIRSF000770">
    <property type="entry name" value="RNA_pol_sigma-SigE/K"/>
    <property type="match status" value="1"/>
</dbReference>
<protein>
    <recommendedName>
        <fullName evidence="5">RNA polymerase sigma factor</fullName>
    </recommendedName>
</protein>
<dbReference type="InterPro" id="IPR012845">
    <property type="entry name" value="RNA_pol_sigma_FliA_WhiG"/>
</dbReference>
<dbReference type="InterPro" id="IPR007624">
    <property type="entry name" value="RNA_pol_sigma70_r3"/>
</dbReference>
<dbReference type="SUPFAM" id="SSF88659">
    <property type="entry name" value="Sigma3 and sigma4 domains of RNA polymerase sigma factors"/>
    <property type="match status" value="2"/>
</dbReference>
<sequence>MDTSESQHLLNEFLRTRDPSLRETLILHHVSLVHFTLGRMGIFADMGADYEDLVSQGLLGLIDAVDRYSPQHGAQFSTYAIFRIRGKILDYLRSQDWLSRVGRQRARMVQQAISELWGKLQRPPTEEELAEHLNLTIPQVQQALVDSSRLVLSLDSPIEDEGENDLHSLYEILTDEEQPSPIEKLDEEELHTCLVEALKQLPTREQQILALYYYEGLTLKEIGHILGISESRVCQIHARAIFSLRAALSTAGYLATSTLPQEARVSPPPSQA</sequence>
<comment type="caution">
    <text evidence="8">The sequence shown here is derived from an EMBL/GenBank/DDBJ whole genome shotgun (WGS) entry which is preliminary data.</text>
</comment>
<dbReference type="CDD" id="cd06171">
    <property type="entry name" value="Sigma70_r4"/>
    <property type="match status" value="1"/>
</dbReference>
<dbReference type="Proteomes" id="UP001254165">
    <property type="component" value="Unassembled WGS sequence"/>
</dbReference>
<feature type="domain" description="RNA polymerase sigma-70" evidence="7">
    <location>
        <begin position="218"/>
        <end position="244"/>
    </location>
</feature>
<dbReference type="InterPro" id="IPR014284">
    <property type="entry name" value="RNA_pol_sigma-70_dom"/>
</dbReference>
<reference evidence="8 9" key="1">
    <citation type="submission" date="2023-07" db="EMBL/GenBank/DDBJ databases">
        <title>Novel species of Thermanaerothrix with wide hydrolytic capabilities.</title>
        <authorList>
            <person name="Zayulina K.S."/>
            <person name="Podosokorskaya O.A."/>
            <person name="Elcheninov A.G."/>
        </authorList>
    </citation>
    <scope>NUCLEOTIDE SEQUENCE [LARGE SCALE GENOMIC DNA]</scope>
    <source>
        <strain evidence="8 9">4228-RoL</strain>
    </source>
</reference>
<dbReference type="NCBIfam" id="NF005413">
    <property type="entry name" value="PRK06986.1"/>
    <property type="match status" value="1"/>
</dbReference>
<gene>
    <name evidence="8" type="ORF">QYE77_05245</name>
</gene>
<dbReference type="RefSeq" id="WP_315624327.1">
    <property type="nucleotide sequence ID" value="NZ_JAUHMF010000001.1"/>
</dbReference>
<dbReference type="PANTHER" id="PTHR30385:SF7">
    <property type="entry name" value="RNA POLYMERASE SIGMA FACTOR FLIA"/>
    <property type="match status" value="1"/>
</dbReference>
<dbReference type="Pfam" id="PF04539">
    <property type="entry name" value="Sigma70_r3"/>
    <property type="match status" value="1"/>
</dbReference>
<dbReference type="Gene3D" id="1.10.1740.10">
    <property type="match status" value="1"/>
</dbReference>
<dbReference type="InterPro" id="IPR007627">
    <property type="entry name" value="RNA_pol_sigma70_r2"/>
</dbReference>
<dbReference type="Pfam" id="PF04542">
    <property type="entry name" value="Sigma70_r2"/>
    <property type="match status" value="1"/>
</dbReference>
<dbReference type="Pfam" id="PF04545">
    <property type="entry name" value="Sigma70_r4"/>
    <property type="match status" value="1"/>
</dbReference>
<dbReference type="InterPro" id="IPR007630">
    <property type="entry name" value="RNA_pol_sigma70_r4"/>
</dbReference>
<dbReference type="PROSITE" id="PS00716">
    <property type="entry name" value="SIGMA70_2"/>
    <property type="match status" value="1"/>
</dbReference>
<dbReference type="InterPro" id="IPR000943">
    <property type="entry name" value="RNA_pol_sigma70"/>
</dbReference>
<evidence type="ECO:0000259" key="7">
    <source>
        <dbReference type="PROSITE" id="PS00716"/>
    </source>
</evidence>
<organism evidence="8 9">
    <name type="scientific">Thermanaerothrix solaris</name>
    <dbReference type="NCBI Taxonomy" id="3058434"/>
    <lineage>
        <taxon>Bacteria</taxon>
        <taxon>Bacillati</taxon>
        <taxon>Chloroflexota</taxon>
        <taxon>Anaerolineae</taxon>
        <taxon>Anaerolineales</taxon>
        <taxon>Anaerolineaceae</taxon>
        <taxon>Thermanaerothrix</taxon>
    </lineage>
</organism>
<dbReference type="NCBIfam" id="TIGR02937">
    <property type="entry name" value="sigma70-ECF"/>
    <property type="match status" value="1"/>
</dbReference>
<keyword evidence="2 5" id="KW-0731">Sigma factor</keyword>
<evidence type="ECO:0000259" key="6">
    <source>
        <dbReference type="PROSITE" id="PS00715"/>
    </source>
</evidence>
<evidence type="ECO:0000256" key="2">
    <source>
        <dbReference type="ARBA" id="ARBA00023082"/>
    </source>
</evidence>
<keyword evidence="1 5" id="KW-0805">Transcription regulation</keyword>
<dbReference type="InterPro" id="IPR013325">
    <property type="entry name" value="RNA_pol_sigma_r2"/>
</dbReference>
<keyword evidence="4 5" id="KW-0804">Transcription</keyword>